<dbReference type="EMBL" id="FLQU01000519">
    <property type="protein sequence ID" value="SBS86711.1"/>
    <property type="molecule type" value="Genomic_DNA"/>
</dbReference>
<evidence type="ECO:0000313" key="3">
    <source>
        <dbReference type="Proteomes" id="UP000078546"/>
    </source>
</evidence>
<dbReference type="Proteomes" id="UP000078546">
    <property type="component" value="Unassembled WGS sequence"/>
</dbReference>
<evidence type="ECO:0000313" key="4">
    <source>
        <dbReference type="Proteomes" id="UP000078560"/>
    </source>
</evidence>
<sequence>MKNCLKYLSTVGSIDQLTSKISRNEWQREFLLIYKSSCLNGEKRVKSYPGEALQTCHTQCISPDTEPLRAFKSALGTMRREPPSWIKTLSERKHHYSEKSGKTVSNFFLLNVISFANKTKGEGAKWMKVMGKKGWFYKFWLPWVDKQCGDPLQG</sequence>
<dbReference type="AlphaFoldDB" id="A0A1A8WVW0"/>
<reference evidence="3 4" key="2">
    <citation type="submission" date="2016-05" db="EMBL/GenBank/DDBJ databases">
        <authorList>
            <person name="Naeem Raeece"/>
        </authorList>
    </citation>
    <scope>NUCLEOTIDE SEQUENCE [LARGE SCALE GENOMIC DNA]</scope>
</reference>
<dbReference type="EMBL" id="FLQV01000657">
    <property type="protein sequence ID" value="SBS97107.1"/>
    <property type="molecule type" value="Genomic_DNA"/>
</dbReference>
<name>A0A1A8WVW0_PLAOA</name>
<organism evidence="2 3">
    <name type="scientific">Plasmodium ovale curtisi</name>
    <dbReference type="NCBI Taxonomy" id="864141"/>
    <lineage>
        <taxon>Eukaryota</taxon>
        <taxon>Sar</taxon>
        <taxon>Alveolata</taxon>
        <taxon>Apicomplexa</taxon>
        <taxon>Aconoidasida</taxon>
        <taxon>Haemosporida</taxon>
        <taxon>Plasmodiidae</taxon>
        <taxon>Plasmodium</taxon>
        <taxon>Plasmodium (Plasmodium)</taxon>
    </lineage>
</organism>
<gene>
    <name evidence="2" type="ORF">POVCU1_035780</name>
    <name evidence="1" type="ORF">POVCU2_0038750</name>
</gene>
<evidence type="ECO:0000313" key="1">
    <source>
        <dbReference type="EMBL" id="SBS86711.1"/>
    </source>
</evidence>
<protein>
    <submittedName>
        <fullName evidence="2">Uncharacterized protein</fullName>
    </submittedName>
</protein>
<proteinExistence type="predicted"/>
<accession>A0A1A8WVW0</accession>
<dbReference type="Proteomes" id="UP000078560">
    <property type="component" value="Unassembled WGS sequence"/>
</dbReference>
<reference evidence="2" key="1">
    <citation type="submission" date="2016-05" db="EMBL/GenBank/DDBJ databases">
        <authorList>
            <person name="Lavstsen T."/>
            <person name="Jespersen J.S."/>
        </authorList>
    </citation>
    <scope>NUCLEOTIDE SEQUENCE [LARGE SCALE GENOMIC DNA]</scope>
</reference>
<evidence type="ECO:0000313" key="2">
    <source>
        <dbReference type="EMBL" id="SBS97107.1"/>
    </source>
</evidence>